<gene>
    <name evidence="1" type="ORF">PVAP13_2NG328309</name>
</gene>
<name>A0A8T0VTJ7_PANVG</name>
<dbReference type="EMBL" id="CM029040">
    <property type="protein sequence ID" value="KAG2634849.1"/>
    <property type="molecule type" value="Genomic_DNA"/>
</dbReference>
<evidence type="ECO:0008006" key="3">
    <source>
        <dbReference type="Google" id="ProtNLM"/>
    </source>
</evidence>
<dbReference type="InterPro" id="IPR053031">
    <property type="entry name" value="Cuticle_assoc_protein"/>
</dbReference>
<evidence type="ECO:0000313" key="1">
    <source>
        <dbReference type="EMBL" id="KAG2634849.1"/>
    </source>
</evidence>
<proteinExistence type="predicted"/>
<dbReference type="GO" id="GO:1990837">
    <property type="term" value="F:sequence-specific double-stranded DNA binding"/>
    <property type="evidence" value="ECO:0007669"/>
    <property type="project" value="TreeGrafter"/>
</dbReference>
<sequence length="240" mass="27068">MPQSHYWIWRHGGRERETKAAGKESFSPLFPPIAEIADSFLLPPPRQICHVSFSVSPDSEPPPHGILLYSPVIQSLHPSRVMEGGAVEIGMDRQCDSPNHNGRREEDEEMVNGMEDAFGHANNDVVEQEESTDSIPSPLFLGPKPKKRLTSKVWDDFIPSFVNGKLVHAECMHCHRVFNCGGTSSLWNHQARCSPSIQAQKRPKLHGHAPCHQRRRTLQQPFLIQNRKGSHSCYLATRKS</sequence>
<dbReference type="GO" id="GO:0005634">
    <property type="term" value="C:nucleus"/>
    <property type="evidence" value="ECO:0007669"/>
    <property type="project" value="TreeGrafter"/>
</dbReference>
<dbReference type="SMART" id="SM00614">
    <property type="entry name" value="ZnF_BED"/>
    <property type="match status" value="1"/>
</dbReference>
<dbReference type="PANTHER" id="PTHR34396">
    <property type="entry name" value="OS03G0264950 PROTEIN-RELATED"/>
    <property type="match status" value="1"/>
</dbReference>
<dbReference type="Proteomes" id="UP000823388">
    <property type="component" value="Chromosome 2N"/>
</dbReference>
<accession>A0A8T0VTJ7</accession>
<evidence type="ECO:0000313" key="2">
    <source>
        <dbReference type="Proteomes" id="UP000823388"/>
    </source>
</evidence>
<dbReference type="GO" id="GO:0006357">
    <property type="term" value="P:regulation of transcription by RNA polymerase II"/>
    <property type="evidence" value="ECO:0007669"/>
    <property type="project" value="TreeGrafter"/>
</dbReference>
<dbReference type="AlphaFoldDB" id="A0A8T0VTJ7"/>
<organism evidence="1 2">
    <name type="scientific">Panicum virgatum</name>
    <name type="common">Blackwell switchgrass</name>
    <dbReference type="NCBI Taxonomy" id="38727"/>
    <lineage>
        <taxon>Eukaryota</taxon>
        <taxon>Viridiplantae</taxon>
        <taxon>Streptophyta</taxon>
        <taxon>Embryophyta</taxon>
        <taxon>Tracheophyta</taxon>
        <taxon>Spermatophyta</taxon>
        <taxon>Magnoliopsida</taxon>
        <taxon>Liliopsida</taxon>
        <taxon>Poales</taxon>
        <taxon>Poaceae</taxon>
        <taxon>PACMAD clade</taxon>
        <taxon>Panicoideae</taxon>
        <taxon>Panicodae</taxon>
        <taxon>Paniceae</taxon>
        <taxon>Panicinae</taxon>
        <taxon>Panicum</taxon>
        <taxon>Panicum sect. Hiantes</taxon>
    </lineage>
</organism>
<dbReference type="PANTHER" id="PTHR34396:SF32">
    <property type="entry name" value="OS09G0382120 PROTEIN"/>
    <property type="match status" value="1"/>
</dbReference>
<dbReference type="SUPFAM" id="SSF57667">
    <property type="entry name" value="beta-beta-alpha zinc fingers"/>
    <property type="match status" value="1"/>
</dbReference>
<protein>
    <recommendedName>
        <fullName evidence="3">BED-type domain-containing protein</fullName>
    </recommendedName>
</protein>
<comment type="caution">
    <text evidence="1">The sequence shown here is derived from an EMBL/GenBank/DDBJ whole genome shotgun (WGS) entry which is preliminary data.</text>
</comment>
<dbReference type="InterPro" id="IPR036236">
    <property type="entry name" value="Znf_C2H2_sf"/>
</dbReference>
<keyword evidence="2" id="KW-1185">Reference proteome</keyword>
<reference evidence="1" key="1">
    <citation type="submission" date="2020-05" db="EMBL/GenBank/DDBJ databases">
        <title>WGS assembly of Panicum virgatum.</title>
        <authorList>
            <person name="Lovell J.T."/>
            <person name="Jenkins J."/>
            <person name="Shu S."/>
            <person name="Juenger T.E."/>
            <person name="Schmutz J."/>
        </authorList>
    </citation>
    <scope>NUCLEOTIDE SEQUENCE</scope>
    <source>
        <strain evidence="1">AP13</strain>
    </source>
</reference>